<dbReference type="InterPro" id="IPR044135">
    <property type="entry name" value="Met-tRNA-FMT_C"/>
</dbReference>
<evidence type="ECO:0000256" key="1">
    <source>
        <dbReference type="ARBA" id="ARBA00010699"/>
    </source>
</evidence>
<dbReference type="InterPro" id="IPR001555">
    <property type="entry name" value="GART_AS"/>
</dbReference>
<name>A0A415E474_9FIRM</name>
<dbReference type="SUPFAM" id="SSF50486">
    <property type="entry name" value="FMT C-terminal domain-like"/>
    <property type="match status" value="1"/>
</dbReference>
<keyword evidence="3 5" id="KW-0808">Transferase</keyword>
<comment type="function">
    <text evidence="5">Attaches a formyl group to the free amino group of methionyl-tRNA(fMet). The formyl group appears to play a dual role in the initiator identity of N-formylmethionyl-tRNA by promoting its recognition by IF2 and preventing the misappropriation of this tRNA by the elongation apparatus.</text>
</comment>
<dbReference type="InterPro" id="IPR011034">
    <property type="entry name" value="Formyl_transferase-like_C_sf"/>
</dbReference>
<comment type="catalytic activity">
    <reaction evidence="5">
        <text>L-methionyl-tRNA(fMet) + (6R)-10-formyltetrahydrofolate = N-formyl-L-methionyl-tRNA(fMet) + (6S)-5,6,7,8-tetrahydrofolate + H(+)</text>
        <dbReference type="Rhea" id="RHEA:24380"/>
        <dbReference type="Rhea" id="RHEA-COMP:9952"/>
        <dbReference type="Rhea" id="RHEA-COMP:9953"/>
        <dbReference type="ChEBI" id="CHEBI:15378"/>
        <dbReference type="ChEBI" id="CHEBI:57453"/>
        <dbReference type="ChEBI" id="CHEBI:78530"/>
        <dbReference type="ChEBI" id="CHEBI:78844"/>
        <dbReference type="ChEBI" id="CHEBI:195366"/>
        <dbReference type="EC" id="2.1.2.9"/>
    </reaction>
</comment>
<feature type="binding site" evidence="5">
    <location>
        <begin position="110"/>
        <end position="113"/>
    </location>
    <ligand>
        <name>(6S)-5,6,7,8-tetrahydrofolate</name>
        <dbReference type="ChEBI" id="CHEBI:57453"/>
    </ligand>
</feature>
<dbReference type="NCBIfam" id="TIGR00460">
    <property type="entry name" value="fmt"/>
    <property type="match status" value="1"/>
</dbReference>
<dbReference type="InterPro" id="IPR041711">
    <property type="entry name" value="Met-tRNA-FMT_N"/>
</dbReference>
<evidence type="ECO:0000256" key="2">
    <source>
        <dbReference type="ARBA" id="ARBA00012261"/>
    </source>
</evidence>
<dbReference type="InterPro" id="IPR036477">
    <property type="entry name" value="Formyl_transf_N_sf"/>
</dbReference>
<dbReference type="GeneID" id="83006316"/>
<evidence type="ECO:0000259" key="6">
    <source>
        <dbReference type="Pfam" id="PF00551"/>
    </source>
</evidence>
<proteinExistence type="inferred from homology"/>
<comment type="similarity">
    <text evidence="1 5">Belongs to the Fmt family.</text>
</comment>
<dbReference type="SUPFAM" id="SSF53328">
    <property type="entry name" value="Formyltransferase"/>
    <property type="match status" value="1"/>
</dbReference>
<evidence type="ECO:0000256" key="5">
    <source>
        <dbReference type="HAMAP-Rule" id="MF_00182"/>
    </source>
</evidence>
<dbReference type="GO" id="GO:0004479">
    <property type="term" value="F:methionyl-tRNA formyltransferase activity"/>
    <property type="evidence" value="ECO:0007669"/>
    <property type="project" value="UniProtKB-UniRule"/>
</dbReference>
<protein>
    <recommendedName>
        <fullName evidence="2 5">Methionyl-tRNA formyltransferase</fullName>
        <ecNumber evidence="2 5">2.1.2.9</ecNumber>
    </recommendedName>
</protein>
<dbReference type="PROSITE" id="PS00373">
    <property type="entry name" value="GART"/>
    <property type="match status" value="1"/>
</dbReference>
<comment type="caution">
    <text evidence="8">The sequence shown here is derived from an EMBL/GenBank/DDBJ whole genome shotgun (WGS) entry which is preliminary data.</text>
</comment>
<organism evidence="8 9">
    <name type="scientific">Emergencia timonensis</name>
    <dbReference type="NCBI Taxonomy" id="1776384"/>
    <lineage>
        <taxon>Bacteria</taxon>
        <taxon>Bacillati</taxon>
        <taxon>Bacillota</taxon>
        <taxon>Clostridia</taxon>
        <taxon>Peptostreptococcales</taxon>
        <taxon>Anaerovoracaceae</taxon>
        <taxon>Emergencia</taxon>
    </lineage>
</organism>
<evidence type="ECO:0000256" key="4">
    <source>
        <dbReference type="ARBA" id="ARBA00022917"/>
    </source>
</evidence>
<feature type="domain" description="Formyl transferase C-terminal" evidence="7">
    <location>
        <begin position="204"/>
        <end position="300"/>
    </location>
</feature>
<dbReference type="InterPro" id="IPR005794">
    <property type="entry name" value="Fmt"/>
</dbReference>
<dbReference type="Pfam" id="PF02911">
    <property type="entry name" value="Formyl_trans_C"/>
    <property type="match status" value="1"/>
</dbReference>
<keyword evidence="4 5" id="KW-0648">Protein biosynthesis</keyword>
<dbReference type="EMBL" id="QRMS01000002">
    <property type="protein sequence ID" value="RHJ88420.1"/>
    <property type="molecule type" value="Genomic_DNA"/>
</dbReference>
<reference evidence="8 9" key="1">
    <citation type="submission" date="2018-08" db="EMBL/GenBank/DDBJ databases">
        <title>A genome reference for cultivated species of the human gut microbiota.</title>
        <authorList>
            <person name="Zou Y."/>
            <person name="Xue W."/>
            <person name="Luo G."/>
        </authorList>
    </citation>
    <scope>NUCLEOTIDE SEQUENCE [LARGE SCALE GENOMIC DNA]</scope>
    <source>
        <strain evidence="8 9">AM07-24</strain>
    </source>
</reference>
<keyword evidence="9" id="KW-1185">Reference proteome</keyword>
<dbReference type="OrthoDB" id="9802815at2"/>
<dbReference type="PANTHER" id="PTHR11138:SF5">
    <property type="entry name" value="METHIONYL-TRNA FORMYLTRANSFERASE, MITOCHONDRIAL"/>
    <property type="match status" value="1"/>
</dbReference>
<evidence type="ECO:0000313" key="8">
    <source>
        <dbReference type="EMBL" id="RHJ88420.1"/>
    </source>
</evidence>
<dbReference type="PANTHER" id="PTHR11138">
    <property type="entry name" value="METHIONYL-TRNA FORMYLTRANSFERASE"/>
    <property type="match status" value="1"/>
</dbReference>
<accession>A0A415E474</accession>
<dbReference type="RefSeq" id="WP_067542432.1">
    <property type="nucleotide sequence ID" value="NZ_AP025567.1"/>
</dbReference>
<gene>
    <name evidence="5" type="primary">fmt</name>
    <name evidence="8" type="ORF">DW099_08450</name>
</gene>
<dbReference type="CDD" id="cd08704">
    <property type="entry name" value="Met_tRNA_FMT_C"/>
    <property type="match status" value="1"/>
</dbReference>
<dbReference type="EC" id="2.1.2.9" evidence="2 5"/>
<evidence type="ECO:0000313" key="9">
    <source>
        <dbReference type="Proteomes" id="UP000284841"/>
    </source>
</evidence>
<evidence type="ECO:0000259" key="7">
    <source>
        <dbReference type="Pfam" id="PF02911"/>
    </source>
</evidence>
<dbReference type="AlphaFoldDB" id="A0A415E474"/>
<feature type="domain" description="Formyl transferase N-terminal" evidence="6">
    <location>
        <begin position="1"/>
        <end position="179"/>
    </location>
</feature>
<sequence length="309" mass="34084">MKIVFMGTPDFAVPVLEGIIKAGYEVGYVITQPDKAKNRGKKVQFTPVKELALAHKIAVLQPEKIKKDAQTVALLKDYAPDVIVVVAYGQIIQREVLELPKFGCINVHASLLPKLRGASPIQHAILQGEEKTGVTIMQMSEGLDTGDMLSKVETAVEQKNCEQLHDELAQLGADLLIETLPKIESGAIRPEKQDDRLSTYAGMIAKQDGKIDFHKTPTEIERQIRAFDPWPGAYCQYGDQQMKIWRAECLTQQSDAEYGTIVGVSDAGIDICCGGILLRATEIQLPGKKRVDVKSYLRGNKIEKNTLLG</sequence>
<dbReference type="InterPro" id="IPR002376">
    <property type="entry name" value="Formyl_transf_N"/>
</dbReference>
<dbReference type="Pfam" id="PF00551">
    <property type="entry name" value="Formyl_trans_N"/>
    <property type="match status" value="1"/>
</dbReference>
<dbReference type="InterPro" id="IPR005793">
    <property type="entry name" value="Formyl_trans_C"/>
</dbReference>
<dbReference type="GO" id="GO:0005829">
    <property type="term" value="C:cytosol"/>
    <property type="evidence" value="ECO:0007669"/>
    <property type="project" value="TreeGrafter"/>
</dbReference>
<dbReference type="Gene3D" id="3.40.50.12230">
    <property type="match status" value="1"/>
</dbReference>
<evidence type="ECO:0000256" key="3">
    <source>
        <dbReference type="ARBA" id="ARBA00022679"/>
    </source>
</evidence>
<dbReference type="Proteomes" id="UP000284841">
    <property type="component" value="Unassembled WGS sequence"/>
</dbReference>
<dbReference type="FunFam" id="3.40.50.12230:FF:000001">
    <property type="entry name" value="Methionyl-tRNA formyltransferase"/>
    <property type="match status" value="1"/>
</dbReference>
<dbReference type="STRING" id="1776384.GCA_900086585_04036"/>
<dbReference type="CDD" id="cd08646">
    <property type="entry name" value="FMT_core_Met-tRNA-FMT_N"/>
    <property type="match status" value="1"/>
</dbReference>
<dbReference type="HAMAP" id="MF_00182">
    <property type="entry name" value="Formyl_trans"/>
    <property type="match status" value="1"/>
</dbReference>